<protein>
    <recommendedName>
        <fullName evidence="3">Secreted protein</fullName>
    </recommendedName>
</protein>
<name>A0AAV2K3Q7_KNICA</name>
<organism evidence="1 2">
    <name type="scientific">Knipowitschia caucasica</name>
    <name type="common">Caucasian dwarf goby</name>
    <name type="synonym">Pomatoschistus caucasicus</name>
    <dbReference type="NCBI Taxonomy" id="637954"/>
    <lineage>
        <taxon>Eukaryota</taxon>
        <taxon>Metazoa</taxon>
        <taxon>Chordata</taxon>
        <taxon>Craniata</taxon>
        <taxon>Vertebrata</taxon>
        <taxon>Euteleostomi</taxon>
        <taxon>Actinopterygii</taxon>
        <taxon>Neopterygii</taxon>
        <taxon>Teleostei</taxon>
        <taxon>Neoteleostei</taxon>
        <taxon>Acanthomorphata</taxon>
        <taxon>Gobiaria</taxon>
        <taxon>Gobiiformes</taxon>
        <taxon>Gobioidei</taxon>
        <taxon>Gobiidae</taxon>
        <taxon>Gobiinae</taxon>
        <taxon>Knipowitschia</taxon>
    </lineage>
</organism>
<evidence type="ECO:0008006" key="3">
    <source>
        <dbReference type="Google" id="ProtNLM"/>
    </source>
</evidence>
<dbReference type="AlphaFoldDB" id="A0AAV2K3Q7"/>
<sequence length="86" mass="10113">MYIRAVIFFCLRLNGDGEGSKLHICNCTKQERPWAPFMQKKQRVQRCWQSGSLQHTRTQDTPPPFCSEPDYHPIHTTPIDSVQWHT</sequence>
<evidence type="ECO:0000313" key="2">
    <source>
        <dbReference type="Proteomes" id="UP001497482"/>
    </source>
</evidence>
<accession>A0AAV2K3Q7</accession>
<evidence type="ECO:0000313" key="1">
    <source>
        <dbReference type="EMBL" id="CAL1582742.1"/>
    </source>
</evidence>
<proteinExistence type="predicted"/>
<dbReference type="EMBL" id="OZ035837">
    <property type="protein sequence ID" value="CAL1582742.1"/>
    <property type="molecule type" value="Genomic_DNA"/>
</dbReference>
<keyword evidence="2" id="KW-1185">Reference proteome</keyword>
<reference evidence="1 2" key="1">
    <citation type="submission" date="2024-04" db="EMBL/GenBank/DDBJ databases">
        <authorList>
            <person name="Waldvogel A.-M."/>
            <person name="Schoenle A."/>
        </authorList>
    </citation>
    <scope>NUCLEOTIDE SEQUENCE [LARGE SCALE GENOMIC DNA]</scope>
</reference>
<gene>
    <name evidence="1" type="ORF">KC01_LOCUS13296</name>
</gene>
<dbReference type="Proteomes" id="UP001497482">
    <property type="component" value="Chromosome 15"/>
</dbReference>